<organism evidence="3 4">
    <name type="scientific">Riccia sorocarpa</name>
    <dbReference type="NCBI Taxonomy" id="122646"/>
    <lineage>
        <taxon>Eukaryota</taxon>
        <taxon>Viridiplantae</taxon>
        <taxon>Streptophyta</taxon>
        <taxon>Embryophyta</taxon>
        <taxon>Marchantiophyta</taxon>
        <taxon>Marchantiopsida</taxon>
        <taxon>Marchantiidae</taxon>
        <taxon>Marchantiales</taxon>
        <taxon>Ricciaceae</taxon>
        <taxon>Riccia</taxon>
    </lineage>
</organism>
<name>A0ABD3HLU8_9MARC</name>
<accession>A0ABD3HLU8</accession>
<dbReference type="AlphaFoldDB" id="A0ABD3HLU8"/>
<evidence type="ECO:0000256" key="2">
    <source>
        <dbReference type="SAM" id="Phobius"/>
    </source>
</evidence>
<dbReference type="EMBL" id="JBJQOH010000003">
    <property type="protein sequence ID" value="KAL3691891.1"/>
    <property type="molecule type" value="Genomic_DNA"/>
</dbReference>
<keyword evidence="4" id="KW-1185">Reference proteome</keyword>
<evidence type="ECO:0000313" key="4">
    <source>
        <dbReference type="Proteomes" id="UP001633002"/>
    </source>
</evidence>
<protein>
    <recommendedName>
        <fullName evidence="1">Dirigent protein</fullName>
    </recommendedName>
</protein>
<dbReference type="InterPro" id="IPR004265">
    <property type="entry name" value="Dirigent"/>
</dbReference>
<dbReference type="GO" id="GO:0048046">
    <property type="term" value="C:apoplast"/>
    <property type="evidence" value="ECO:0007669"/>
    <property type="project" value="UniProtKB-SubCell"/>
</dbReference>
<sequence>MYMSNLEIMILSSLLCNLKTQYVGDPSIGDQIDSSCKMATEKRTRRTSLAMLRGTGMLLPLVLLCSLSGAVRTVRGTGVPSFTCYMFEQFYDVNGTDATNIVATPPGLDVLAMVWGDIGVSEMPIRATPDPADPVIGNSSSVFLPQKTPLHFTVFKLITLSTDLYNGTIAVFSDLNMKKILDLVSTVDMPVGGGTGSFQNAVGYLTVSVVKGDAFSNLYKYDAYLSIPELTPLEFN</sequence>
<evidence type="ECO:0000313" key="3">
    <source>
        <dbReference type="EMBL" id="KAL3691891.1"/>
    </source>
</evidence>
<comment type="subcellular location">
    <subcellularLocation>
        <location evidence="1">Secreted</location>
        <location evidence="1">Extracellular space</location>
        <location evidence="1">Apoplast</location>
    </subcellularLocation>
</comment>
<comment type="function">
    <text evidence="1">Dirigent proteins impart stereoselectivity on the phenoxy radical-coupling reaction, yielding optically active lignans from two molecules of coniferyl alcohol in the biosynthesis of lignans, flavonolignans, and alkaloids and thus plays a central role in plant secondary metabolism.</text>
</comment>
<dbReference type="Proteomes" id="UP001633002">
    <property type="component" value="Unassembled WGS sequence"/>
</dbReference>
<comment type="similarity">
    <text evidence="1">Belongs to the plant dirigent protein family.</text>
</comment>
<keyword evidence="1" id="KW-0052">Apoplast</keyword>
<comment type="caution">
    <text evidence="3">The sequence shown here is derived from an EMBL/GenBank/DDBJ whole genome shotgun (WGS) entry which is preliminary data.</text>
</comment>
<keyword evidence="2" id="KW-1133">Transmembrane helix</keyword>
<gene>
    <name evidence="3" type="ORF">R1sor_005542</name>
</gene>
<dbReference type="Pfam" id="PF03018">
    <property type="entry name" value="Dirigent"/>
    <property type="match status" value="1"/>
</dbReference>
<keyword evidence="2" id="KW-0472">Membrane</keyword>
<keyword evidence="1" id="KW-0964">Secreted</keyword>
<feature type="transmembrane region" description="Helical" evidence="2">
    <location>
        <begin position="50"/>
        <end position="71"/>
    </location>
</feature>
<evidence type="ECO:0000256" key="1">
    <source>
        <dbReference type="RuleBase" id="RU363099"/>
    </source>
</evidence>
<reference evidence="3 4" key="1">
    <citation type="submission" date="2024-09" db="EMBL/GenBank/DDBJ databases">
        <title>Chromosome-scale assembly of Riccia sorocarpa.</title>
        <authorList>
            <person name="Paukszto L."/>
        </authorList>
    </citation>
    <scope>NUCLEOTIDE SEQUENCE [LARGE SCALE GENOMIC DNA]</scope>
    <source>
        <strain evidence="3">LP-2024</strain>
        <tissue evidence="3">Aerial parts of the thallus</tissue>
    </source>
</reference>
<proteinExistence type="inferred from homology"/>
<keyword evidence="2" id="KW-0812">Transmembrane</keyword>
<comment type="subunit">
    <text evidence="1">Homodimer.</text>
</comment>